<sequence length="731" mass="83354">MTEFYDRTVIENTPHHKAMEELVDVLCHRTGNVNRDFFQAEVAYFLGLIPSAMRVTINSPERGKIPINIYSIALATSGFGKGHSVSLMEQVLSGFRDDYMHSTFYQLAETNLFNLAVAIAAAKGGDEQKELEALENDFKKQGHAPFLFDSGTGPAVKQLRYKLLLAGAGSINFQMDEIGSNLLGNNEVLNVFLELYDLGKIKPKLVKNTPDNERGIDIAGQTPANMLMFGTNSKLFDGAKVEEEFYSALSTGYARRCFFGIGKSETKFATVNPEDVYNGLVSKNQSVALSKWQQYLQRFADPRYHGIELDVPKDVGIELTAYRLQCEAEANALPEHEEIRKAELSHRYFKALKLAGVYAFLDESKDILETHLRQAIKVAEESGVSFQKILKRERNFVRLAKYIADSPDNLTHADLVEDLPYYPTSTTARKEMMDLAMAWGVGNHVVITKNVVQSVEFFSGSTLQETDLNQLMFSMSDHFAYDYEPQKRSLEDLEKLFKAPDYHWTNHYFEGEHRAEDKVIPGFNMLVIDVDGNQFDKNGKQIKHEIKKEMVHDLLKDYTFATYTTKSHTDEEHRFRLIIPTNYILHLEKDDYKEFMDSFALWLPFDSDTAANQRSRKWRTNPLAEVHINRGPQVLDVLPFIPKTKANNEYVQQVADLGNLDNLERWFLNNMDIGSRNNTLLNYAMMLKDAGASFEEVEKKTLDLNKRSYAPLKQDELYSTVLKSVGSKYSK</sequence>
<keyword evidence="2" id="KW-1185">Reference proteome</keyword>
<reference evidence="1 2" key="1">
    <citation type="submission" date="2018-03" db="EMBL/GenBank/DDBJ databases">
        <title>Diverse roseophage infecting Ruegeria pomeroyi DSS-3.</title>
        <authorList>
            <person name="Zhan Y."/>
            <person name="Chen F."/>
            <person name="Wommack E."/>
            <person name="Nasko D."/>
        </authorList>
    </citation>
    <scope>NUCLEOTIDE SEQUENCE [LARGE SCALE GENOMIC DNA]</scope>
</reference>
<dbReference type="Proteomes" id="UP000250784">
    <property type="component" value="Segment"/>
</dbReference>
<gene>
    <name evidence="1" type="ORF">vBRpoPV13_48</name>
</gene>
<dbReference type="EMBL" id="MH015256">
    <property type="protein sequence ID" value="AWY09405.1"/>
    <property type="molecule type" value="Genomic_DNA"/>
</dbReference>
<name>A0A2Z4QGM6_9CAUD</name>
<evidence type="ECO:0000313" key="2">
    <source>
        <dbReference type="Proteomes" id="UP000250784"/>
    </source>
</evidence>
<proteinExistence type="predicted"/>
<organism evidence="1 2">
    <name type="scientific">Ruegeria phage vB_RpoP-V13</name>
    <dbReference type="NCBI Taxonomy" id="2218612"/>
    <lineage>
        <taxon>Viruses</taxon>
        <taxon>Duplodnaviria</taxon>
        <taxon>Heunggongvirae</taxon>
        <taxon>Uroviricota</taxon>
        <taxon>Caudoviricetes</taxon>
        <taxon>Schitoviridae</taxon>
        <taxon>Rhodovirinae</taxon>
        <taxon>Pomeroyivirus</taxon>
        <taxon>Pomeroyivirus V13</taxon>
    </lineage>
</organism>
<protein>
    <submittedName>
        <fullName evidence="1">DNA primase</fullName>
    </submittedName>
</protein>
<accession>A0A2Z4QGM6</accession>
<evidence type="ECO:0000313" key="1">
    <source>
        <dbReference type="EMBL" id="AWY09405.1"/>
    </source>
</evidence>